<reference evidence="1" key="1">
    <citation type="submission" date="2020-08" db="EMBL/GenBank/DDBJ databases">
        <title>Multicomponent nature underlies the extraordinary mechanical properties of spider dragline silk.</title>
        <authorList>
            <person name="Kono N."/>
            <person name="Nakamura H."/>
            <person name="Mori M."/>
            <person name="Yoshida Y."/>
            <person name="Ohtoshi R."/>
            <person name="Malay A.D."/>
            <person name="Moran D.A.P."/>
            <person name="Tomita M."/>
            <person name="Numata K."/>
            <person name="Arakawa K."/>
        </authorList>
    </citation>
    <scope>NUCLEOTIDE SEQUENCE</scope>
</reference>
<name>A0A8X6N1K2_NEPPI</name>
<proteinExistence type="predicted"/>
<keyword evidence="2" id="KW-1185">Reference proteome</keyword>
<dbReference type="AlphaFoldDB" id="A0A8X6N1K2"/>
<sequence length="80" mass="9536">MGYRGLGKTRIPICFQFPVRSIFVVDDHVLLLAATLKQQTFKMVQFKEYRRSYGEKYLKDLIISNHKEHCIPIHSKLQRR</sequence>
<dbReference type="Proteomes" id="UP000887013">
    <property type="component" value="Unassembled WGS sequence"/>
</dbReference>
<dbReference type="EMBL" id="BMAW01052957">
    <property type="protein sequence ID" value="GFS88416.1"/>
    <property type="molecule type" value="Genomic_DNA"/>
</dbReference>
<protein>
    <submittedName>
        <fullName evidence="1">Uncharacterized protein</fullName>
    </submittedName>
</protein>
<comment type="caution">
    <text evidence="1">The sequence shown here is derived from an EMBL/GenBank/DDBJ whole genome shotgun (WGS) entry which is preliminary data.</text>
</comment>
<organism evidence="1 2">
    <name type="scientific">Nephila pilipes</name>
    <name type="common">Giant wood spider</name>
    <name type="synonym">Nephila maculata</name>
    <dbReference type="NCBI Taxonomy" id="299642"/>
    <lineage>
        <taxon>Eukaryota</taxon>
        <taxon>Metazoa</taxon>
        <taxon>Ecdysozoa</taxon>
        <taxon>Arthropoda</taxon>
        <taxon>Chelicerata</taxon>
        <taxon>Arachnida</taxon>
        <taxon>Araneae</taxon>
        <taxon>Araneomorphae</taxon>
        <taxon>Entelegynae</taxon>
        <taxon>Araneoidea</taxon>
        <taxon>Nephilidae</taxon>
        <taxon>Nephila</taxon>
    </lineage>
</organism>
<gene>
    <name evidence="1" type="ORF">NPIL_89821</name>
</gene>
<evidence type="ECO:0000313" key="1">
    <source>
        <dbReference type="EMBL" id="GFS88416.1"/>
    </source>
</evidence>
<evidence type="ECO:0000313" key="2">
    <source>
        <dbReference type="Proteomes" id="UP000887013"/>
    </source>
</evidence>
<accession>A0A8X6N1K2</accession>